<comment type="cofactor">
    <cofactor evidence="1">
        <name>Mg(2+)</name>
        <dbReference type="ChEBI" id="CHEBI:18420"/>
    </cofactor>
</comment>
<keyword evidence="5" id="KW-0119">Carbohydrate metabolism</keyword>
<evidence type="ECO:0000256" key="2">
    <source>
        <dbReference type="ARBA" id="ARBA00006171"/>
    </source>
</evidence>
<evidence type="ECO:0000256" key="4">
    <source>
        <dbReference type="ARBA" id="ARBA00022842"/>
    </source>
</evidence>
<dbReference type="AlphaFoldDB" id="A0A9Q5CQF6"/>
<dbReference type="InterPro" id="IPR041492">
    <property type="entry name" value="HAD_2"/>
</dbReference>
<dbReference type="InterPro" id="IPR006439">
    <property type="entry name" value="HAD-SF_hydro_IA"/>
</dbReference>
<evidence type="ECO:0000313" key="7">
    <source>
        <dbReference type="Proteomes" id="UP000821656"/>
    </source>
</evidence>
<evidence type="ECO:0000313" key="6">
    <source>
        <dbReference type="EMBL" id="NRV09924.1"/>
    </source>
</evidence>
<reference evidence="6" key="1">
    <citation type="submission" date="2020-05" db="EMBL/GenBank/DDBJ databases">
        <title>Genomic insights into acetone-butanol-ethanol (ABE) fermentation by sequencing solventogenic clostridia strains.</title>
        <authorList>
            <person name="Brown S."/>
        </authorList>
    </citation>
    <scope>NUCLEOTIDE SEQUENCE</scope>
    <source>
        <strain evidence="6">DJ126</strain>
    </source>
</reference>
<dbReference type="InterPro" id="IPR023198">
    <property type="entry name" value="PGP-like_dom2"/>
</dbReference>
<dbReference type="PANTHER" id="PTHR46193:SF18">
    <property type="entry name" value="HEXITOL PHOSPHATASE B"/>
    <property type="match status" value="1"/>
</dbReference>
<comment type="similarity">
    <text evidence="2">Belongs to the HAD-like hydrolase superfamily. CbbY/CbbZ/Gph/YieH family.</text>
</comment>
<dbReference type="Gene3D" id="3.40.50.1000">
    <property type="entry name" value="HAD superfamily/HAD-like"/>
    <property type="match status" value="1"/>
</dbReference>
<organism evidence="6 7">
    <name type="scientific">Clostridium beijerinckii</name>
    <name type="common">Clostridium MP</name>
    <dbReference type="NCBI Taxonomy" id="1520"/>
    <lineage>
        <taxon>Bacteria</taxon>
        <taxon>Bacillati</taxon>
        <taxon>Bacillota</taxon>
        <taxon>Clostridia</taxon>
        <taxon>Eubacteriales</taxon>
        <taxon>Clostridiaceae</taxon>
        <taxon>Clostridium</taxon>
    </lineage>
</organism>
<dbReference type="NCBIfam" id="TIGR01509">
    <property type="entry name" value="HAD-SF-IA-v3"/>
    <property type="match status" value="1"/>
</dbReference>
<dbReference type="InterPro" id="IPR036412">
    <property type="entry name" value="HAD-like_sf"/>
</dbReference>
<comment type="caution">
    <text evidence="6">The sequence shown here is derived from an EMBL/GenBank/DDBJ whole genome shotgun (WGS) entry which is preliminary data.</text>
</comment>
<dbReference type="EMBL" id="JABSXK010000001">
    <property type="protein sequence ID" value="NRV09924.1"/>
    <property type="molecule type" value="Genomic_DNA"/>
</dbReference>
<accession>A0A9Q5CQF6</accession>
<dbReference type="GO" id="GO:0046872">
    <property type="term" value="F:metal ion binding"/>
    <property type="evidence" value="ECO:0007669"/>
    <property type="project" value="UniProtKB-KW"/>
</dbReference>
<dbReference type="EC" id="5.4.2.6" evidence="6"/>
<name>A0A9Q5CQF6_CLOBE</name>
<evidence type="ECO:0000256" key="5">
    <source>
        <dbReference type="ARBA" id="ARBA00023277"/>
    </source>
</evidence>
<protein>
    <submittedName>
        <fullName evidence="6">Beta-phosphoglucomutase</fullName>
        <ecNumber evidence="6">5.4.2.6</ecNumber>
    </submittedName>
</protein>
<dbReference type="RefSeq" id="WP_077309068.1">
    <property type="nucleotide sequence ID" value="NZ_CP016090.1"/>
</dbReference>
<dbReference type="GO" id="GO:0008801">
    <property type="term" value="F:beta-phosphoglucomutase activity"/>
    <property type="evidence" value="ECO:0007669"/>
    <property type="project" value="UniProtKB-EC"/>
</dbReference>
<dbReference type="Proteomes" id="UP000821656">
    <property type="component" value="Unassembled WGS sequence"/>
</dbReference>
<dbReference type="SFLD" id="SFLDG01129">
    <property type="entry name" value="C1.5:_HAD__Beta-PGM__Phosphata"/>
    <property type="match status" value="1"/>
</dbReference>
<keyword evidence="4" id="KW-0460">Magnesium</keyword>
<dbReference type="InterPro" id="IPR051600">
    <property type="entry name" value="Beta-PGM-like"/>
</dbReference>
<dbReference type="Pfam" id="PF13419">
    <property type="entry name" value="HAD_2"/>
    <property type="match status" value="1"/>
</dbReference>
<dbReference type="CDD" id="cd07505">
    <property type="entry name" value="HAD_BPGM-like"/>
    <property type="match status" value="1"/>
</dbReference>
<dbReference type="SUPFAM" id="SSF56784">
    <property type="entry name" value="HAD-like"/>
    <property type="match status" value="1"/>
</dbReference>
<gene>
    <name evidence="6" type="ORF">DFH45_002887</name>
</gene>
<keyword evidence="3" id="KW-0479">Metal-binding</keyword>
<proteinExistence type="inferred from homology"/>
<evidence type="ECO:0000256" key="3">
    <source>
        <dbReference type="ARBA" id="ARBA00022723"/>
    </source>
</evidence>
<sequence length="185" mass="21703">MKKKLAIFDLDGTLFDTKDVNFLSYKHALEKYNYKLEYEYFCKSCYGMSFEKFLPKIIKDNKVSIYDIHKLKKELYLSNLGQAKINNHLFNIIELLKEKYFLAIVTTASRKNCIEILEYFRKHDLFDLIISHDDVLHVKPNPEGFIKAMKFFNIEPRETIIFEDSSVGIEAARKSGAGVFCVNKF</sequence>
<dbReference type="SFLD" id="SFLDS00003">
    <property type="entry name" value="Haloacid_Dehalogenase"/>
    <property type="match status" value="1"/>
</dbReference>
<dbReference type="InterPro" id="IPR023214">
    <property type="entry name" value="HAD_sf"/>
</dbReference>
<keyword evidence="6" id="KW-0413">Isomerase</keyword>
<evidence type="ECO:0000256" key="1">
    <source>
        <dbReference type="ARBA" id="ARBA00001946"/>
    </source>
</evidence>
<dbReference type="Gene3D" id="1.10.150.240">
    <property type="entry name" value="Putative phosphatase, domain 2"/>
    <property type="match status" value="1"/>
</dbReference>
<dbReference type="PANTHER" id="PTHR46193">
    <property type="entry name" value="6-PHOSPHOGLUCONATE PHOSPHATASE"/>
    <property type="match status" value="1"/>
</dbReference>